<accession>A0A6H3GSX7</accession>
<dbReference type="Gene3D" id="3.40.50.2000">
    <property type="entry name" value="Glycogen Phosphorylase B"/>
    <property type="match status" value="3"/>
</dbReference>
<organism evidence="3 4">
    <name type="scientific">Oenococcus oeni</name>
    <name type="common">Leuconostoc oenos</name>
    <dbReference type="NCBI Taxonomy" id="1247"/>
    <lineage>
        <taxon>Bacteria</taxon>
        <taxon>Bacillati</taxon>
        <taxon>Bacillota</taxon>
        <taxon>Bacilli</taxon>
        <taxon>Lactobacillales</taxon>
        <taxon>Lactobacillaceae</taxon>
        <taxon>Oenococcus</taxon>
    </lineage>
</organism>
<keyword evidence="3" id="KW-0808">Transferase</keyword>
<evidence type="ECO:0000313" key="4">
    <source>
        <dbReference type="Proteomes" id="UP000181728"/>
    </source>
</evidence>
<dbReference type="RefSeq" id="WP_002822249.1">
    <property type="nucleotide sequence ID" value="NZ_CP038451.1"/>
</dbReference>
<name>A0A6H3GSX7_OENOE</name>
<dbReference type="SUPFAM" id="SSF53756">
    <property type="entry name" value="UDP-Glycosyltransferase/glycogen phosphorylase"/>
    <property type="match status" value="1"/>
</dbReference>
<evidence type="ECO:0000313" key="3">
    <source>
        <dbReference type="EMBL" id="OIM20930.1"/>
    </source>
</evidence>
<dbReference type="InterPro" id="IPR001296">
    <property type="entry name" value="Glyco_trans_1"/>
</dbReference>
<protein>
    <submittedName>
        <fullName evidence="3">Glycosyl transferase family 1</fullName>
    </submittedName>
    <submittedName>
        <fullName evidence="2">Glycosyltransferase</fullName>
    </submittedName>
</protein>
<dbReference type="GO" id="GO:0016757">
    <property type="term" value="F:glycosyltransferase activity"/>
    <property type="evidence" value="ECO:0007669"/>
    <property type="project" value="InterPro"/>
</dbReference>
<reference evidence="2" key="2">
    <citation type="submission" date="2019-10" db="EMBL/GenBank/DDBJ databases">
        <title>Malate fermentation in French cider.</title>
        <authorList>
            <person name="Cousin F.J."/>
            <person name="Medina Fernandez S."/>
            <person name="Misery B."/>
            <person name="Laplace J.-M."/>
            <person name="Cretenet M."/>
        </authorList>
    </citation>
    <scope>NUCLEOTIDE SEQUENCE</scope>
    <source>
        <strain evidence="2">UCMA15129</strain>
    </source>
</reference>
<evidence type="ECO:0000313" key="2">
    <source>
        <dbReference type="EMBL" id="MDV7715352.1"/>
    </source>
</evidence>
<dbReference type="EMBL" id="WERV01000004">
    <property type="protein sequence ID" value="MDV7715352.1"/>
    <property type="molecule type" value="Genomic_DNA"/>
</dbReference>
<dbReference type="PANTHER" id="PTHR12526">
    <property type="entry name" value="GLYCOSYLTRANSFERASE"/>
    <property type="match status" value="1"/>
</dbReference>
<dbReference type="Pfam" id="PF00534">
    <property type="entry name" value="Glycos_transf_1"/>
    <property type="match status" value="1"/>
</dbReference>
<dbReference type="PANTHER" id="PTHR12526:SF630">
    <property type="entry name" value="GLYCOSYLTRANSFERASE"/>
    <property type="match status" value="1"/>
</dbReference>
<sequence>MNFFINSNMQKNKSGIEHAELKRAALFRDHHESFKIVLRDWSQTLHKDIKDSGLSDAEVINMFDYFQGTEKVTEKNIQAKDIDFGVAVDLYENDPKNNRVLAWQVIKKINGESQRRLLGRINYFSFAKDRISSTEMFDAFGNLYAVNYYDIRGFLSLTQWYTPDNKIGTESWQTLDRRSVLESFNKFDAKGEFKKSGWRLVDKNGSIYTFQTIEELTKHFLDSINFDYSSQERGNVFILDRTHLGDWALRDLKKPAYTVIHLHNSQAGNAEDEMHSILNNHYEYSLWNTNDYDAIISATSKQTADVAKRFKPQARLFTIPVGVIPSKHFQEQRIPMSDRFSHKIVALARIAPEKRLNDLVKAVGIAKKEIPDISLDLYGYRDSSDNFKAYQDIKKAVEDYRLADAVKVHGYTTNVSVIEKKAQIFAVTSIMEGFNLSMMEALSEGDVGLTYDVNYGPNELVVDGENGYIVPNGDYHALAEKIIFLFKHPDELQKKSERAYELSKRYSETKVWQDWRELLDDAQDKWPEKISHYKSPLLFGLAENGGKL</sequence>
<evidence type="ECO:0000259" key="1">
    <source>
        <dbReference type="Pfam" id="PF00534"/>
    </source>
</evidence>
<feature type="domain" description="Glycosyl transferase family 1" evidence="1">
    <location>
        <begin position="343"/>
        <end position="501"/>
    </location>
</feature>
<dbReference type="Proteomes" id="UP001281024">
    <property type="component" value="Unassembled WGS sequence"/>
</dbReference>
<dbReference type="Proteomes" id="UP000181728">
    <property type="component" value="Unassembled WGS sequence"/>
</dbReference>
<comment type="caution">
    <text evidence="3">The sequence shown here is derived from an EMBL/GenBank/DDBJ whole genome shotgun (WGS) entry which is preliminary data.</text>
</comment>
<dbReference type="AlphaFoldDB" id="A0A6H3GSX7"/>
<reference evidence="3 4" key="1">
    <citation type="journal article" date="2016" name="BMC Genomics">
        <title>Consensus pan-genome assembly of the specialised wine bacterium Oenococcus oeni.</title>
        <authorList>
            <person name="Sternes P.R."/>
            <person name="Borneman A.R."/>
        </authorList>
    </citation>
    <scope>NUCLEOTIDE SEQUENCE [LARGE SCALE GENOMIC DNA]</scope>
    <source>
        <strain evidence="3 4">AWRIB661</strain>
    </source>
</reference>
<gene>
    <name evidence="3" type="ORF">ATX59_06415</name>
    <name evidence="2" type="ORF">GA838_06220</name>
</gene>
<proteinExistence type="predicted"/>
<dbReference type="EMBL" id="MLOK01000046">
    <property type="protein sequence ID" value="OIM20930.1"/>
    <property type="molecule type" value="Genomic_DNA"/>
</dbReference>